<reference evidence="5 6" key="1">
    <citation type="submission" date="2018-05" db="EMBL/GenBank/DDBJ databases">
        <title>Genetic diversity of glacier-inhabiting Cryobacterium bacteria in China and description of Cryobacterium mengkeensis sp. nov. and Arthrobacter glacialis sp. nov.</title>
        <authorList>
            <person name="Liu Q."/>
            <person name="Xin Y.-H."/>
        </authorList>
    </citation>
    <scope>NUCLEOTIDE SEQUENCE [LARGE SCALE GENOMIC DNA]</scope>
    <source>
        <strain evidence="5 6">SK-1</strain>
    </source>
</reference>
<accession>A0A317ZSQ8</accession>
<keyword evidence="2" id="KW-0812">Transmembrane</keyword>
<dbReference type="Proteomes" id="UP000246722">
    <property type="component" value="Unassembled WGS sequence"/>
</dbReference>
<name>A0A317ZSQ8_9MICO</name>
<dbReference type="InterPro" id="IPR048493">
    <property type="entry name" value="DUF1980_N"/>
</dbReference>
<dbReference type="InterPro" id="IPR052955">
    <property type="entry name" value="UPF0703_membrane_permease"/>
</dbReference>
<keyword evidence="2" id="KW-0472">Membrane</keyword>
<dbReference type="PANTHER" id="PTHR40047">
    <property type="entry name" value="UPF0703 PROTEIN YCGQ"/>
    <property type="match status" value="1"/>
</dbReference>
<protein>
    <submittedName>
        <fullName evidence="5">TIGR03943 family protein</fullName>
    </submittedName>
</protein>
<dbReference type="OrthoDB" id="359029at2"/>
<dbReference type="Pfam" id="PF21537">
    <property type="entry name" value="DUF1980_C"/>
    <property type="match status" value="1"/>
</dbReference>
<organism evidence="5 6">
    <name type="scientific">Cryobacterium arcticum</name>
    <dbReference type="NCBI Taxonomy" id="670052"/>
    <lineage>
        <taxon>Bacteria</taxon>
        <taxon>Bacillati</taxon>
        <taxon>Actinomycetota</taxon>
        <taxon>Actinomycetes</taxon>
        <taxon>Micrococcales</taxon>
        <taxon>Microbacteriaceae</taxon>
        <taxon>Cryobacterium</taxon>
    </lineage>
</organism>
<comment type="caution">
    <text evidence="5">The sequence shown here is derived from an EMBL/GenBank/DDBJ whole genome shotgun (WGS) entry which is preliminary data.</text>
</comment>
<evidence type="ECO:0000313" key="6">
    <source>
        <dbReference type="Proteomes" id="UP000246722"/>
    </source>
</evidence>
<evidence type="ECO:0000259" key="3">
    <source>
        <dbReference type="Pfam" id="PF09323"/>
    </source>
</evidence>
<evidence type="ECO:0000313" key="5">
    <source>
        <dbReference type="EMBL" id="PXA67795.1"/>
    </source>
</evidence>
<keyword evidence="2" id="KW-1133">Transmembrane helix</keyword>
<sequence>MSADAGTGSPKQRTDNRTRRHAPDWSGRLAERWRGIGLSLVVVVATVWLGVTGQLGLYIHPRYFGFTLVMAALGLVFVVASFVVPAPATGQSRSPRRNTLALVGSAVLLTVAAVAVLMVPPATLTSATATQREVNSGGLDTAEAADQAATLVGTGDYERLSVKEWVSLLAQSDDPALYTDKTARVTGFVLPDASDPENVFYVARFVVTCCAVDAQPIGLPVYQPGWSNSYNTDDWVEVTGFFAANPSATSTNTLAVQPSTIESVDQPSDPYVY</sequence>
<feature type="compositionally biased region" description="Basic and acidic residues" evidence="1">
    <location>
        <begin position="12"/>
        <end position="24"/>
    </location>
</feature>
<dbReference type="InterPro" id="IPR015402">
    <property type="entry name" value="DUF1980"/>
</dbReference>
<feature type="domain" description="DUF1980" evidence="4">
    <location>
        <begin position="173"/>
        <end position="273"/>
    </location>
</feature>
<proteinExistence type="predicted"/>
<keyword evidence="6" id="KW-1185">Reference proteome</keyword>
<evidence type="ECO:0000256" key="2">
    <source>
        <dbReference type="SAM" id="Phobius"/>
    </source>
</evidence>
<feature type="transmembrane region" description="Helical" evidence="2">
    <location>
        <begin position="63"/>
        <end position="88"/>
    </location>
</feature>
<dbReference type="InterPro" id="IPR048447">
    <property type="entry name" value="DUF1980_C"/>
</dbReference>
<dbReference type="PANTHER" id="PTHR40047:SF1">
    <property type="entry name" value="UPF0703 PROTEIN YCGQ"/>
    <property type="match status" value="1"/>
</dbReference>
<dbReference type="AlphaFoldDB" id="A0A317ZSQ8"/>
<dbReference type="EMBL" id="QHLY01000012">
    <property type="protein sequence ID" value="PXA67795.1"/>
    <property type="molecule type" value="Genomic_DNA"/>
</dbReference>
<evidence type="ECO:0000259" key="4">
    <source>
        <dbReference type="Pfam" id="PF21537"/>
    </source>
</evidence>
<feature type="transmembrane region" description="Helical" evidence="2">
    <location>
        <begin position="100"/>
        <end position="119"/>
    </location>
</feature>
<dbReference type="Pfam" id="PF09323">
    <property type="entry name" value="DUF1980"/>
    <property type="match status" value="1"/>
</dbReference>
<feature type="region of interest" description="Disordered" evidence="1">
    <location>
        <begin position="1"/>
        <end position="24"/>
    </location>
</feature>
<evidence type="ECO:0000256" key="1">
    <source>
        <dbReference type="SAM" id="MobiDB-lite"/>
    </source>
</evidence>
<dbReference type="NCBIfam" id="TIGR03943">
    <property type="entry name" value="TIGR03943 family putative permease subunit"/>
    <property type="match status" value="1"/>
</dbReference>
<dbReference type="RefSeq" id="WP_110127469.1">
    <property type="nucleotide sequence ID" value="NZ_QHLY01000012.1"/>
</dbReference>
<feature type="transmembrane region" description="Helical" evidence="2">
    <location>
        <begin position="36"/>
        <end position="57"/>
    </location>
</feature>
<gene>
    <name evidence="5" type="ORF">CTB96_14005</name>
</gene>
<feature type="domain" description="DUF1980" evidence="3">
    <location>
        <begin position="46"/>
        <end position="134"/>
    </location>
</feature>